<feature type="region of interest" description="Disordered" evidence="1">
    <location>
        <begin position="29"/>
        <end position="57"/>
    </location>
</feature>
<gene>
    <name evidence="2" type="ORF">FHX78_111207</name>
</gene>
<organism evidence="2 3">
    <name type="scientific">Streptomyces capillispiralis</name>
    <dbReference type="NCBI Taxonomy" id="68182"/>
    <lineage>
        <taxon>Bacteria</taxon>
        <taxon>Bacillati</taxon>
        <taxon>Actinomycetota</taxon>
        <taxon>Actinomycetes</taxon>
        <taxon>Kitasatosporales</taxon>
        <taxon>Streptomycetaceae</taxon>
        <taxon>Streptomyces</taxon>
    </lineage>
</organism>
<protein>
    <submittedName>
        <fullName evidence="2">Uncharacterized protein</fullName>
    </submittedName>
</protein>
<evidence type="ECO:0000313" key="2">
    <source>
        <dbReference type="EMBL" id="TWF84273.1"/>
    </source>
</evidence>
<dbReference type="EMBL" id="VIWV01000001">
    <property type="protein sequence ID" value="TWF84273.1"/>
    <property type="molecule type" value="Genomic_DNA"/>
</dbReference>
<evidence type="ECO:0000256" key="1">
    <source>
        <dbReference type="SAM" id="MobiDB-lite"/>
    </source>
</evidence>
<dbReference type="RefSeq" id="WP_167531697.1">
    <property type="nucleotide sequence ID" value="NZ_BNCE01000008.1"/>
</dbReference>
<reference evidence="2 3" key="1">
    <citation type="submission" date="2019-06" db="EMBL/GenBank/DDBJ databases">
        <title>Sequencing the genomes of 1000 actinobacteria strains.</title>
        <authorList>
            <person name="Klenk H.-P."/>
        </authorList>
    </citation>
    <scope>NUCLEOTIDE SEQUENCE [LARGE SCALE GENOMIC DNA]</scope>
    <source>
        <strain evidence="2 3">DSM 41695</strain>
    </source>
</reference>
<comment type="caution">
    <text evidence="2">The sequence shown here is derived from an EMBL/GenBank/DDBJ whole genome shotgun (WGS) entry which is preliminary data.</text>
</comment>
<dbReference type="AlphaFoldDB" id="A0A561TB31"/>
<accession>A0A561TB31</accession>
<name>A0A561TB31_9ACTN</name>
<evidence type="ECO:0000313" key="3">
    <source>
        <dbReference type="Proteomes" id="UP000316603"/>
    </source>
</evidence>
<dbReference type="Proteomes" id="UP000316603">
    <property type="component" value="Unassembled WGS sequence"/>
</dbReference>
<feature type="compositionally biased region" description="Basic and acidic residues" evidence="1">
    <location>
        <begin position="29"/>
        <end position="40"/>
    </location>
</feature>
<proteinExistence type="predicted"/>
<keyword evidence="3" id="KW-1185">Reference proteome</keyword>
<sequence length="57" mass="6300">MTSPLSSDEHLPVYDSLVRERGDVVAEAREVSERTLDEARQALAGTGTRPRPRPAPR</sequence>